<dbReference type="AlphaFoldDB" id="A0A5B7K3X8"/>
<name>A0A5B7K3X8_PORTR</name>
<gene>
    <name evidence="1" type="ORF">E2C01_095476</name>
</gene>
<comment type="caution">
    <text evidence="1">The sequence shown here is derived from an EMBL/GenBank/DDBJ whole genome shotgun (WGS) entry which is preliminary data.</text>
</comment>
<sequence>MMGGGAGACGVEEEKWNRSVSTLLFWLTGQPVQINGGDNNITPPTLRQGLASCLTRGDGLYHPQFAQSSP</sequence>
<keyword evidence="2" id="KW-1185">Reference proteome</keyword>
<dbReference type="Proteomes" id="UP000324222">
    <property type="component" value="Unassembled WGS sequence"/>
</dbReference>
<protein>
    <submittedName>
        <fullName evidence="1">Uncharacterized protein</fullName>
    </submittedName>
</protein>
<accession>A0A5B7K3X8</accession>
<organism evidence="1 2">
    <name type="scientific">Portunus trituberculatus</name>
    <name type="common">Swimming crab</name>
    <name type="synonym">Neptunus trituberculatus</name>
    <dbReference type="NCBI Taxonomy" id="210409"/>
    <lineage>
        <taxon>Eukaryota</taxon>
        <taxon>Metazoa</taxon>
        <taxon>Ecdysozoa</taxon>
        <taxon>Arthropoda</taxon>
        <taxon>Crustacea</taxon>
        <taxon>Multicrustacea</taxon>
        <taxon>Malacostraca</taxon>
        <taxon>Eumalacostraca</taxon>
        <taxon>Eucarida</taxon>
        <taxon>Decapoda</taxon>
        <taxon>Pleocyemata</taxon>
        <taxon>Brachyura</taxon>
        <taxon>Eubrachyura</taxon>
        <taxon>Portunoidea</taxon>
        <taxon>Portunidae</taxon>
        <taxon>Portuninae</taxon>
        <taxon>Portunus</taxon>
    </lineage>
</organism>
<dbReference type="EMBL" id="VSRR010121038">
    <property type="protein sequence ID" value="MPD00028.1"/>
    <property type="molecule type" value="Genomic_DNA"/>
</dbReference>
<reference evidence="1 2" key="1">
    <citation type="submission" date="2019-05" db="EMBL/GenBank/DDBJ databases">
        <title>Another draft genome of Portunus trituberculatus and its Hox gene families provides insights of decapod evolution.</title>
        <authorList>
            <person name="Jeong J.-H."/>
            <person name="Song I."/>
            <person name="Kim S."/>
            <person name="Choi T."/>
            <person name="Kim D."/>
            <person name="Ryu S."/>
            <person name="Kim W."/>
        </authorList>
    </citation>
    <scope>NUCLEOTIDE SEQUENCE [LARGE SCALE GENOMIC DNA]</scope>
    <source>
        <tissue evidence="1">Muscle</tissue>
    </source>
</reference>
<evidence type="ECO:0000313" key="2">
    <source>
        <dbReference type="Proteomes" id="UP000324222"/>
    </source>
</evidence>
<proteinExistence type="predicted"/>
<evidence type="ECO:0000313" key="1">
    <source>
        <dbReference type="EMBL" id="MPD00028.1"/>
    </source>
</evidence>